<dbReference type="EMBL" id="JBFOLJ010000008">
    <property type="protein sequence ID" value="KAL2516595.1"/>
    <property type="molecule type" value="Genomic_DNA"/>
</dbReference>
<proteinExistence type="predicted"/>
<accession>A0ABD1TV26</accession>
<evidence type="ECO:0000313" key="3">
    <source>
        <dbReference type="Proteomes" id="UP001604277"/>
    </source>
</evidence>
<comment type="caution">
    <text evidence="2">The sequence shown here is derived from an EMBL/GenBank/DDBJ whole genome shotgun (WGS) entry which is preliminary data.</text>
</comment>
<evidence type="ECO:0000256" key="1">
    <source>
        <dbReference type="SAM" id="MobiDB-lite"/>
    </source>
</evidence>
<protein>
    <submittedName>
        <fullName evidence="2">Uncharacterized protein</fullName>
    </submittedName>
</protein>
<feature type="region of interest" description="Disordered" evidence="1">
    <location>
        <begin position="16"/>
        <end position="42"/>
    </location>
</feature>
<dbReference type="AlphaFoldDB" id="A0ABD1TV26"/>
<name>A0ABD1TV26_9LAMI</name>
<feature type="compositionally biased region" description="Basic and acidic residues" evidence="1">
    <location>
        <begin position="22"/>
        <end position="35"/>
    </location>
</feature>
<reference evidence="3" key="1">
    <citation type="submission" date="2024-07" db="EMBL/GenBank/DDBJ databases">
        <title>Two chromosome-level genome assemblies of Korean endemic species Abeliophyllum distichum and Forsythia ovata (Oleaceae).</title>
        <authorList>
            <person name="Jang H."/>
        </authorList>
    </citation>
    <scope>NUCLEOTIDE SEQUENCE [LARGE SCALE GENOMIC DNA]</scope>
</reference>
<evidence type="ECO:0000313" key="2">
    <source>
        <dbReference type="EMBL" id="KAL2516595.1"/>
    </source>
</evidence>
<gene>
    <name evidence="2" type="ORF">Fot_30566</name>
</gene>
<organism evidence="2 3">
    <name type="scientific">Forsythia ovata</name>
    <dbReference type="NCBI Taxonomy" id="205694"/>
    <lineage>
        <taxon>Eukaryota</taxon>
        <taxon>Viridiplantae</taxon>
        <taxon>Streptophyta</taxon>
        <taxon>Embryophyta</taxon>
        <taxon>Tracheophyta</taxon>
        <taxon>Spermatophyta</taxon>
        <taxon>Magnoliopsida</taxon>
        <taxon>eudicotyledons</taxon>
        <taxon>Gunneridae</taxon>
        <taxon>Pentapetalae</taxon>
        <taxon>asterids</taxon>
        <taxon>lamiids</taxon>
        <taxon>Lamiales</taxon>
        <taxon>Oleaceae</taxon>
        <taxon>Forsythieae</taxon>
        <taxon>Forsythia</taxon>
    </lineage>
</organism>
<sequence length="110" mass="12872">MEKYFKRLCKSHSSSSLQTDEMNVRHDDRDVRDEIDMGDDSDEMNEIDILNESDEIEEIDVVDDCDEKNDIDVEEDRRIEISLQRLYTGTIYRRSWVISSLHIPSSIAAS</sequence>
<keyword evidence="3" id="KW-1185">Reference proteome</keyword>
<dbReference type="Proteomes" id="UP001604277">
    <property type="component" value="Unassembled WGS sequence"/>
</dbReference>